<comment type="caution">
    <text evidence="1">The sequence shown here is derived from an EMBL/GenBank/DDBJ whole genome shotgun (WGS) entry which is preliminary data.</text>
</comment>
<dbReference type="EMBL" id="AWTN01000106">
    <property type="protein sequence ID" value="KGG87655.1"/>
    <property type="molecule type" value="Genomic_DNA"/>
</dbReference>
<organism evidence="1 2">
    <name type="scientific">Comamonas thiooxydans</name>
    <dbReference type="NCBI Taxonomy" id="363952"/>
    <lineage>
        <taxon>Bacteria</taxon>
        <taxon>Pseudomonadati</taxon>
        <taxon>Pseudomonadota</taxon>
        <taxon>Betaproteobacteria</taxon>
        <taxon>Burkholderiales</taxon>
        <taxon>Comamonadaceae</taxon>
        <taxon>Comamonas</taxon>
    </lineage>
</organism>
<evidence type="ECO:0000313" key="2">
    <source>
        <dbReference type="Proteomes" id="UP000029567"/>
    </source>
</evidence>
<dbReference type="AlphaFoldDB" id="A0A0E3BCI4"/>
<evidence type="ECO:0000313" key="1">
    <source>
        <dbReference type="EMBL" id="KGG87655.1"/>
    </source>
</evidence>
<proteinExistence type="predicted"/>
<dbReference type="Proteomes" id="UP000029567">
    <property type="component" value="Unassembled WGS sequence"/>
</dbReference>
<sequence length="158" mass="18024">MNVSTTQLAAIRYFAGQYGRFWKMRLRRFWWSGQDESLPNGALLRQIRNEFGPVWLDSFVLTGDKSTDAEDQQQAKLIVERVASIMEASLSPWEQSAAKEWIYTTCSKDEYTVRVGVSTGGAISINGSPHTMDGKRIIKNNHLFELTLLEKMKMKKVS</sequence>
<reference evidence="1 2" key="1">
    <citation type="submission" date="2013-09" db="EMBL/GenBank/DDBJ databases">
        <title>High correlation between genotypes and phenotypes of environmental bacteria Comamonas testosteroni strains.</title>
        <authorList>
            <person name="Liu L."/>
            <person name="Zhu W."/>
            <person name="Xia X."/>
            <person name="Xu B."/>
            <person name="Luo M."/>
            <person name="Wang G."/>
        </authorList>
    </citation>
    <scope>NUCLEOTIDE SEQUENCE [LARGE SCALE GENOMIC DNA]</scope>
    <source>
        <strain evidence="1 2">JL14</strain>
    </source>
</reference>
<gene>
    <name evidence="1" type="ORF">P245_19580</name>
</gene>
<name>A0A0E3BCI4_9BURK</name>
<protein>
    <submittedName>
        <fullName evidence="1">Uncharacterized protein</fullName>
    </submittedName>
</protein>
<dbReference type="RefSeq" id="WP_034381791.1">
    <property type="nucleotide sequence ID" value="NZ_AWTN01000106.1"/>
</dbReference>
<accession>A0A0E3BCI4</accession>